<keyword evidence="2" id="KW-1003">Cell membrane</keyword>
<dbReference type="InterPro" id="IPR050250">
    <property type="entry name" value="Macrolide_Exporter_MacB"/>
</dbReference>
<comment type="caution">
    <text evidence="9">The sequence shown here is derived from an EMBL/GenBank/DDBJ whole genome shotgun (WGS) entry which is preliminary data.</text>
</comment>
<evidence type="ECO:0000256" key="5">
    <source>
        <dbReference type="ARBA" id="ARBA00023136"/>
    </source>
</evidence>
<dbReference type="Pfam" id="PF12704">
    <property type="entry name" value="MacB_PCD"/>
    <property type="match status" value="2"/>
</dbReference>
<comment type="subcellular location">
    <subcellularLocation>
        <location evidence="1">Cell membrane</location>
        <topology evidence="1">Multi-pass membrane protein</topology>
    </subcellularLocation>
</comment>
<dbReference type="AlphaFoldDB" id="A0A369QQR1"/>
<evidence type="ECO:0000259" key="7">
    <source>
        <dbReference type="Pfam" id="PF02687"/>
    </source>
</evidence>
<dbReference type="PANTHER" id="PTHR30572">
    <property type="entry name" value="MEMBRANE COMPONENT OF TRANSPORTER-RELATED"/>
    <property type="match status" value="1"/>
</dbReference>
<evidence type="ECO:0000256" key="1">
    <source>
        <dbReference type="ARBA" id="ARBA00004651"/>
    </source>
</evidence>
<evidence type="ECO:0000256" key="3">
    <source>
        <dbReference type="ARBA" id="ARBA00022692"/>
    </source>
</evidence>
<feature type="transmembrane region" description="Helical" evidence="6">
    <location>
        <begin position="748"/>
        <end position="768"/>
    </location>
</feature>
<dbReference type="PANTHER" id="PTHR30572:SF18">
    <property type="entry name" value="ABC-TYPE MACROLIDE FAMILY EXPORT SYSTEM PERMEASE COMPONENT 2"/>
    <property type="match status" value="1"/>
</dbReference>
<dbReference type="EMBL" id="QASA01000001">
    <property type="protein sequence ID" value="RDC65567.1"/>
    <property type="molecule type" value="Genomic_DNA"/>
</dbReference>
<proteinExistence type="predicted"/>
<protein>
    <submittedName>
        <fullName evidence="9">Putative ABC transporter permease YknZ</fullName>
    </submittedName>
</protein>
<feature type="domain" description="MacB-like periplasmic core" evidence="8">
    <location>
        <begin position="20"/>
        <end position="240"/>
    </location>
</feature>
<feature type="domain" description="MacB-like periplasmic core" evidence="8">
    <location>
        <begin position="481"/>
        <end position="591"/>
    </location>
</feature>
<organism evidence="9 10">
    <name type="scientific">Adhaeribacter pallidiroseus</name>
    <dbReference type="NCBI Taxonomy" id="2072847"/>
    <lineage>
        <taxon>Bacteria</taxon>
        <taxon>Pseudomonadati</taxon>
        <taxon>Bacteroidota</taxon>
        <taxon>Cytophagia</taxon>
        <taxon>Cytophagales</taxon>
        <taxon>Hymenobacteraceae</taxon>
        <taxon>Adhaeribacter</taxon>
    </lineage>
</organism>
<feature type="transmembrane region" description="Helical" evidence="6">
    <location>
        <begin position="370"/>
        <end position="396"/>
    </location>
</feature>
<dbReference type="InterPro" id="IPR025857">
    <property type="entry name" value="MacB_PCD"/>
</dbReference>
<feature type="transmembrane region" description="Helical" evidence="6">
    <location>
        <begin position="21"/>
        <end position="41"/>
    </location>
</feature>
<keyword evidence="3 6" id="KW-0812">Transmembrane</keyword>
<gene>
    <name evidence="9" type="ORF">AHMF7616_04197</name>
</gene>
<evidence type="ECO:0000256" key="2">
    <source>
        <dbReference type="ARBA" id="ARBA00022475"/>
    </source>
</evidence>
<sequence length="787" mass="88188">MLQNYFKITLRNLFKNKTFSFINIAGLAVGMASFILITLWIHHELSFEQFHEKKATLYRVFTNVQEAGRVLTGNTTPAPLASSLHSSFPEIKSACRTSYITNHLFKVNAQEIAAAGLCTDPNFLQLFSFPLIKGDSIIALQDPQSVVLTEEFAIALFGKQDPIGQIVRLDNKENFKVTGVLKIIPQNSSFYFQYLLPYEYFRRQNPWGQDATSWDANPIHTYVELKPGASLAQVQEKLKNLPARHGEKDLQLFLHPLTDWYLYSNFENGKVAGGRIEIVRFFGIIAGLILVMACINFMNLSTVRSARRAREVGVRKVLGVTKKGLVFQFLGESIFLAFLAGMVALGLVFLALPTFNELMLANFAIDYQNFYFWVIFVLFLLFTGAAAGVYPAFYLSAFKPVYVLKGIFHKSQKAFPFHKLLVIVQFTFGIVLIISSLVIQKQIKHAQVRDTGYQKEMLIHVQYFGDLKKNYRLLKNDLLRSGVAASVTQTNSPITELWDNSAKVNWAGKTPGLLVNFNVLCADEDLVPTFGLKLTAGRDFDLKNFPTDSMGCMLNESAVKVMGFKDPIGQTIVTDDQKWKVVGIVKNFILGSPYTPTEPLVILGAKSWFNVVHIKFKNNQTITENLSKTEALVKKYNPAYPFAFSFVDEAYEQKFSDEKRVGKLVVLFTALTIFISCLGLFGLATYTAEQRTKEIGIRKVLGASLTNIVSLLSRDFLKLIVIANLIAWPLAGWVMHQWLQNYACRISLGWGVFALAGSGALILALLTVSFQAIKAAVANPVNSLRNE</sequence>
<evidence type="ECO:0000313" key="10">
    <source>
        <dbReference type="Proteomes" id="UP000253919"/>
    </source>
</evidence>
<dbReference type="RefSeq" id="WP_115374559.1">
    <property type="nucleotide sequence ID" value="NZ_QASA01000001.1"/>
</dbReference>
<feature type="transmembrane region" description="Helical" evidence="6">
    <location>
        <begin position="716"/>
        <end position="736"/>
    </location>
</feature>
<keyword evidence="10" id="KW-1185">Reference proteome</keyword>
<reference evidence="9 10" key="1">
    <citation type="submission" date="2018-04" db="EMBL/GenBank/DDBJ databases">
        <title>Adhaeribacter sp. HMF7616 genome sequencing and assembly.</title>
        <authorList>
            <person name="Kang H."/>
            <person name="Kang J."/>
            <person name="Cha I."/>
            <person name="Kim H."/>
            <person name="Joh K."/>
        </authorList>
    </citation>
    <scope>NUCLEOTIDE SEQUENCE [LARGE SCALE GENOMIC DNA]</scope>
    <source>
        <strain evidence="9 10">HMF7616</strain>
    </source>
</reference>
<feature type="transmembrane region" description="Helical" evidence="6">
    <location>
        <begin position="664"/>
        <end position="688"/>
    </location>
</feature>
<keyword evidence="4 6" id="KW-1133">Transmembrane helix</keyword>
<accession>A0A369QQR1</accession>
<feature type="domain" description="ABC3 transporter permease C-terminal" evidence="7">
    <location>
        <begin position="284"/>
        <end position="396"/>
    </location>
</feature>
<feature type="transmembrane region" description="Helical" evidence="6">
    <location>
        <begin position="417"/>
        <end position="439"/>
    </location>
</feature>
<dbReference type="GO" id="GO:0022857">
    <property type="term" value="F:transmembrane transporter activity"/>
    <property type="evidence" value="ECO:0007669"/>
    <property type="project" value="TreeGrafter"/>
</dbReference>
<feature type="domain" description="ABC3 transporter permease C-terminal" evidence="7">
    <location>
        <begin position="667"/>
        <end position="778"/>
    </location>
</feature>
<evidence type="ECO:0000313" key="9">
    <source>
        <dbReference type="EMBL" id="RDC65567.1"/>
    </source>
</evidence>
<feature type="transmembrane region" description="Helical" evidence="6">
    <location>
        <begin position="325"/>
        <end position="350"/>
    </location>
</feature>
<evidence type="ECO:0000259" key="8">
    <source>
        <dbReference type="Pfam" id="PF12704"/>
    </source>
</evidence>
<keyword evidence="5 6" id="KW-0472">Membrane</keyword>
<feature type="transmembrane region" description="Helical" evidence="6">
    <location>
        <begin position="278"/>
        <end position="300"/>
    </location>
</feature>
<dbReference type="OrthoDB" id="5933722at2"/>
<evidence type="ECO:0000256" key="6">
    <source>
        <dbReference type="SAM" id="Phobius"/>
    </source>
</evidence>
<dbReference type="Pfam" id="PF02687">
    <property type="entry name" value="FtsX"/>
    <property type="match status" value="2"/>
</dbReference>
<evidence type="ECO:0000256" key="4">
    <source>
        <dbReference type="ARBA" id="ARBA00022989"/>
    </source>
</evidence>
<name>A0A369QQR1_9BACT</name>
<dbReference type="GO" id="GO:0005886">
    <property type="term" value="C:plasma membrane"/>
    <property type="evidence" value="ECO:0007669"/>
    <property type="project" value="UniProtKB-SubCell"/>
</dbReference>
<dbReference type="Proteomes" id="UP000253919">
    <property type="component" value="Unassembled WGS sequence"/>
</dbReference>
<dbReference type="InterPro" id="IPR003838">
    <property type="entry name" value="ABC3_permease_C"/>
</dbReference>